<gene>
    <name evidence="7" type="ORF">A3J66_00710</name>
</gene>
<evidence type="ECO:0000256" key="4">
    <source>
        <dbReference type="ARBA" id="ARBA00023065"/>
    </source>
</evidence>
<evidence type="ECO:0000256" key="1">
    <source>
        <dbReference type="ARBA" id="ARBA00004370"/>
    </source>
</evidence>
<reference evidence="7 8" key="1">
    <citation type="journal article" date="2016" name="Nat. Commun.">
        <title>Thousands of microbial genomes shed light on interconnected biogeochemical processes in an aquifer system.</title>
        <authorList>
            <person name="Anantharaman K."/>
            <person name="Brown C.T."/>
            <person name="Hug L.A."/>
            <person name="Sharon I."/>
            <person name="Castelle C.J."/>
            <person name="Probst A.J."/>
            <person name="Thomas B.C."/>
            <person name="Singh A."/>
            <person name="Wilkins M.J."/>
            <person name="Karaoz U."/>
            <person name="Brodie E.L."/>
            <person name="Williams K.H."/>
            <person name="Hubbard S.S."/>
            <person name="Banfield J.F."/>
        </authorList>
    </citation>
    <scope>NUCLEOTIDE SEQUENCE [LARGE SCALE GENOMIC DNA]</scope>
</reference>
<name>A0A1F6LZ70_9BACT</name>
<dbReference type="InterPro" id="IPR000711">
    <property type="entry name" value="ATPase_OSCP/dsu"/>
</dbReference>
<keyword evidence="5" id="KW-0472">Membrane</keyword>
<evidence type="ECO:0000256" key="5">
    <source>
        <dbReference type="ARBA" id="ARBA00023136"/>
    </source>
</evidence>
<dbReference type="STRING" id="1798680.A3J66_00710"/>
<comment type="caution">
    <text evidence="7">The sequence shown here is derived from an EMBL/GenBank/DDBJ whole genome shotgun (WGS) entry which is preliminary data.</text>
</comment>
<dbReference type="PANTHER" id="PTHR11910">
    <property type="entry name" value="ATP SYNTHASE DELTA CHAIN"/>
    <property type="match status" value="1"/>
</dbReference>
<accession>A0A1F6LZ70</accession>
<evidence type="ECO:0000256" key="3">
    <source>
        <dbReference type="ARBA" id="ARBA00022781"/>
    </source>
</evidence>
<keyword evidence="2" id="KW-0813">Transport</keyword>
<evidence type="ECO:0000256" key="2">
    <source>
        <dbReference type="ARBA" id="ARBA00022448"/>
    </source>
</evidence>
<dbReference type="Pfam" id="PF00213">
    <property type="entry name" value="OSCP"/>
    <property type="match status" value="1"/>
</dbReference>
<evidence type="ECO:0000313" key="8">
    <source>
        <dbReference type="Proteomes" id="UP000176282"/>
    </source>
</evidence>
<keyword evidence="4" id="KW-0406">Ion transport</keyword>
<evidence type="ECO:0000256" key="6">
    <source>
        <dbReference type="ARBA" id="ARBA00023310"/>
    </source>
</evidence>
<dbReference type="GO" id="GO:0046933">
    <property type="term" value="F:proton-transporting ATP synthase activity, rotational mechanism"/>
    <property type="evidence" value="ECO:0007669"/>
    <property type="project" value="InterPro"/>
</dbReference>
<keyword evidence="3" id="KW-0375">Hydrogen ion transport</keyword>
<organism evidence="7 8">
    <name type="scientific">Candidatus Magasanikbacteria bacterium RIFCSPHIGHO2_02_FULL_47_14</name>
    <dbReference type="NCBI Taxonomy" id="1798680"/>
    <lineage>
        <taxon>Bacteria</taxon>
        <taxon>Candidatus Magasanikiibacteriota</taxon>
    </lineage>
</organism>
<dbReference type="EMBL" id="MFQB01000055">
    <property type="protein sequence ID" value="OGH64604.1"/>
    <property type="molecule type" value="Genomic_DNA"/>
</dbReference>
<proteinExistence type="predicted"/>
<dbReference type="AlphaFoldDB" id="A0A1F6LZ70"/>
<dbReference type="GO" id="GO:0016020">
    <property type="term" value="C:membrane"/>
    <property type="evidence" value="ECO:0007669"/>
    <property type="project" value="UniProtKB-SubCell"/>
</dbReference>
<protein>
    <submittedName>
        <fullName evidence="7">Uncharacterized protein</fullName>
    </submittedName>
</protein>
<keyword evidence="6" id="KW-0066">ATP synthesis</keyword>
<evidence type="ECO:0000313" key="7">
    <source>
        <dbReference type="EMBL" id="OGH64604.1"/>
    </source>
</evidence>
<dbReference type="Proteomes" id="UP000176282">
    <property type="component" value="Unassembled WGS sequence"/>
</dbReference>
<comment type="subcellular location">
    <subcellularLocation>
        <location evidence="1">Membrane</location>
    </subcellularLocation>
</comment>
<sequence length="129" mass="14311">MVRLTSTQWGKVLYELTKDVKSNSKELDRAIALFGDMLQKNYVLKRIDAIIEAYEAYAKKQAGVKELVITAARKLNVDEIKDIEKHFGDTVESTVVVDPGIIGGVVVRNGNVILNGSIANQLEQLKHSL</sequence>
<dbReference type="PRINTS" id="PR00125">
    <property type="entry name" value="ATPASEDELTA"/>
</dbReference>